<proteinExistence type="predicted"/>
<protein>
    <submittedName>
        <fullName evidence="1">Uncharacterized protein</fullName>
    </submittedName>
</protein>
<dbReference type="EMBL" id="CP022310">
    <property type="protein sequence ID" value="QDI70360.1"/>
    <property type="molecule type" value="Genomic_DNA"/>
</dbReference>
<name>A0A514JSR1_9ACTN</name>
<dbReference type="KEGG" id="sast:CD934_17880"/>
<sequence length="73" mass="7976">MQVPTTEVTLATAKTTKVNLPTRAWLDKATFKAIAGTAAPVTNEVIIHANITAREVQDYRPSFSDTQAGYLNR</sequence>
<accession>A0A7W3M1L9</accession>
<evidence type="ECO:0000313" key="2">
    <source>
        <dbReference type="Proteomes" id="UP000316215"/>
    </source>
</evidence>
<dbReference type="RefSeq" id="WP_142232563.1">
    <property type="nucleotide sequence ID" value="NZ_CP022310.1"/>
</dbReference>
<accession>A0A514JSR1</accession>
<reference evidence="1 2" key="1">
    <citation type="submission" date="2017-07" db="EMBL/GenBank/DDBJ databases">
        <title>The Complete Genome of Streptomyces asterosporus-ZSY.</title>
        <authorList>
            <person name="Zhang S."/>
        </authorList>
    </citation>
    <scope>NUCLEOTIDE SEQUENCE [LARGE SCALE GENOMIC DNA]</scope>
    <source>
        <strain evidence="1 2">DSM 41452</strain>
    </source>
</reference>
<evidence type="ECO:0000313" key="1">
    <source>
        <dbReference type="EMBL" id="QDI70360.1"/>
    </source>
</evidence>
<gene>
    <name evidence="1" type="ORF">CD934_17880</name>
</gene>
<organism evidence="1 2">
    <name type="scientific">Streptomyces calvus</name>
    <dbReference type="NCBI Taxonomy" id="67282"/>
    <lineage>
        <taxon>Bacteria</taxon>
        <taxon>Bacillati</taxon>
        <taxon>Actinomycetota</taxon>
        <taxon>Actinomycetes</taxon>
        <taxon>Kitasatosporales</taxon>
        <taxon>Streptomycetaceae</taxon>
        <taxon>Streptomyces</taxon>
    </lineage>
</organism>
<dbReference type="Proteomes" id="UP000316215">
    <property type="component" value="Chromosome"/>
</dbReference>
<dbReference type="AlphaFoldDB" id="A0A514JSR1"/>
<keyword evidence="2" id="KW-1185">Reference proteome</keyword>